<dbReference type="PANTHER" id="PTHR31302">
    <property type="entry name" value="TRANSMEMBRANE PROTEIN WITH METALLOPHOSPHOESTERASE DOMAIN-RELATED"/>
    <property type="match status" value="1"/>
</dbReference>
<dbReference type="Proteomes" id="UP000228528">
    <property type="component" value="Unassembled WGS sequence"/>
</dbReference>
<feature type="transmembrane region" description="Helical" evidence="3">
    <location>
        <begin position="6"/>
        <end position="29"/>
    </location>
</feature>
<keyword evidence="3" id="KW-0472">Membrane</keyword>
<evidence type="ECO:0000313" key="5">
    <source>
        <dbReference type="EMBL" id="PIR77378.1"/>
    </source>
</evidence>
<evidence type="ECO:0000256" key="3">
    <source>
        <dbReference type="SAM" id="Phobius"/>
    </source>
</evidence>
<dbReference type="GO" id="GO:0016020">
    <property type="term" value="C:membrane"/>
    <property type="evidence" value="ECO:0007669"/>
    <property type="project" value="GOC"/>
</dbReference>
<dbReference type="GO" id="GO:0046872">
    <property type="term" value="F:metal ion binding"/>
    <property type="evidence" value="ECO:0007669"/>
    <property type="project" value="UniProtKB-KW"/>
</dbReference>
<evidence type="ECO:0000256" key="2">
    <source>
        <dbReference type="ARBA" id="ARBA00022801"/>
    </source>
</evidence>
<sequence length="310" mass="35384">MYTYYVASAIYYGSYALIPLVVISAVFAIKITQHKYRIPFALLCAFFMLGIYVRFIEPQILITQYETIRFSGEQNNLTQEVSIAVFSDPHLGLYQKPYFLKKIVNTINENHPDVVLIPGDFIYKITKQQLNTYFSQLAEINAPVYAVTGNHDAMRPGEFSSDEVRAAVSQYGVTFVDNTSSTIQINGEKIHLYGLSDLWEGKMDQAEIQQIKEEEHSILVIHNPDTVYKLENTNMDLILAGHTHGGQVRIPWLYKKIIPTKYDFDRDWYDIGNSKLFITSGTGEVGLPIRFLIPPEVVIIRAEIPITEDK</sequence>
<dbReference type="Pfam" id="PF00149">
    <property type="entry name" value="Metallophos"/>
    <property type="match status" value="1"/>
</dbReference>
<dbReference type="Gene3D" id="3.60.21.10">
    <property type="match status" value="1"/>
</dbReference>
<dbReference type="GO" id="GO:0008758">
    <property type="term" value="F:UDP-2,3-diacylglucosamine hydrolase activity"/>
    <property type="evidence" value="ECO:0007669"/>
    <property type="project" value="TreeGrafter"/>
</dbReference>
<keyword evidence="3" id="KW-1133">Transmembrane helix</keyword>
<dbReference type="PANTHER" id="PTHR31302:SF31">
    <property type="entry name" value="PHOSPHODIESTERASE YAEI"/>
    <property type="match status" value="1"/>
</dbReference>
<proteinExistence type="predicted"/>
<reference evidence="6" key="1">
    <citation type="submission" date="2017-09" db="EMBL/GenBank/DDBJ databases">
        <title>Depth-based differentiation of microbial function through sediment-hosted aquifers and enrichment of novel symbionts in the deep terrestrial subsurface.</title>
        <authorList>
            <person name="Probst A.J."/>
            <person name="Ladd B."/>
            <person name="Jarett J.K."/>
            <person name="Geller-Mcgrath D.E."/>
            <person name="Sieber C.M.K."/>
            <person name="Emerson J.B."/>
            <person name="Anantharaman K."/>
            <person name="Thomas B.C."/>
            <person name="Malmstrom R."/>
            <person name="Stieglmeier M."/>
            <person name="Klingl A."/>
            <person name="Woyke T."/>
            <person name="Ryan C.M."/>
            <person name="Banfield J.F."/>
        </authorList>
    </citation>
    <scope>NUCLEOTIDE SEQUENCE [LARGE SCALE GENOMIC DNA]</scope>
</reference>
<dbReference type="InterPro" id="IPR051158">
    <property type="entry name" value="Metallophosphoesterase_sf"/>
</dbReference>
<gene>
    <name evidence="5" type="ORF">COU30_02810</name>
</gene>
<dbReference type="SUPFAM" id="SSF56300">
    <property type="entry name" value="Metallo-dependent phosphatases"/>
    <property type="match status" value="1"/>
</dbReference>
<evidence type="ECO:0000313" key="6">
    <source>
        <dbReference type="Proteomes" id="UP000228528"/>
    </source>
</evidence>
<feature type="transmembrane region" description="Helical" evidence="3">
    <location>
        <begin position="36"/>
        <end position="55"/>
    </location>
</feature>
<keyword evidence="2" id="KW-0378">Hydrolase</keyword>
<dbReference type="InterPro" id="IPR029052">
    <property type="entry name" value="Metallo-depent_PP-like"/>
</dbReference>
<dbReference type="InterPro" id="IPR004843">
    <property type="entry name" value="Calcineurin-like_PHP"/>
</dbReference>
<dbReference type="GO" id="GO:0009245">
    <property type="term" value="P:lipid A biosynthetic process"/>
    <property type="evidence" value="ECO:0007669"/>
    <property type="project" value="TreeGrafter"/>
</dbReference>
<evidence type="ECO:0000256" key="1">
    <source>
        <dbReference type="ARBA" id="ARBA00022723"/>
    </source>
</evidence>
<keyword evidence="3" id="KW-0812">Transmembrane</keyword>
<feature type="domain" description="Calcineurin-like phosphoesterase" evidence="4">
    <location>
        <begin position="82"/>
        <end position="245"/>
    </location>
</feature>
<dbReference type="AlphaFoldDB" id="A0A2M6P124"/>
<accession>A0A2M6P124</accession>
<dbReference type="EMBL" id="PFBW01000124">
    <property type="protein sequence ID" value="PIR77378.1"/>
    <property type="molecule type" value="Genomic_DNA"/>
</dbReference>
<comment type="caution">
    <text evidence="5">The sequence shown here is derived from an EMBL/GenBank/DDBJ whole genome shotgun (WGS) entry which is preliminary data.</text>
</comment>
<protein>
    <recommendedName>
        <fullName evidence="4">Calcineurin-like phosphoesterase domain-containing protein</fullName>
    </recommendedName>
</protein>
<evidence type="ECO:0000259" key="4">
    <source>
        <dbReference type="Pfam" id="PF00149"/>
    </source>
</evidence>
<organism evidence="5 6">
    <name type="scientific">Candidatus Magasanikbacteria bacterium CG10_big_fil_rev_8_21_14_0_10_38_6</name>
    <dbReference type="NCBI Taxonomy" id="1974647"/>
    <lineage>
        <taxon>Bacteria</taxon>
        <taxon>Candidatus Magasanikiibacteriota</taxon>
    </lineage>
</organism>
<keyword evidence="1" id="KW-0479">Metal-binding</keyword>
<name>A0A2M6P124_9BACT</name>